<evidence type="ECO:0000256" key="3">
    <source>
        <dbReference type="ARBA" id="ARBA00023163"/>
    </source>
</evidence>
<dbReference type="STRING" id="526218.Sterm_0694"/>
<dbReference type="GO" id="GO:0003700">
    <property type="term" value="F:DNA-binding transcription factor activity"/>
    <property type="evidence" value="ECO:0007669"/>
    <property type="project" value="InterPro"/>
</dbReference>
<keyword evidence="1" id="KW-0805">Transcription regulation</keyword>
<dbReference type="Pfam" id="PF00392">
    <property type="entry name" value="GntR"/>
    <property type="match status" value="1"/>
</dbReference>
<name>D1APY8_SEBTE</name>
<feature type="domain" description="HTH gntR-type" evidence="5">
    <location>
        <begin position="4"/>
        <end position="71"/>
    </location>
</feature>
<dbReference type="InterPro" id="IPR008920">
    <property type="entry name" value="TF_FadR/GntR_C"/>
</dbReference>
<dbReference type="KEGG" id="str:Sterm_0694"/>
<dbReference type="Pfam" id="PF07729">
    <property type="entry name" value="FCD"/>
    <property type="match status" value="1"/>
</dbReference>
<evidence type="ECO:0000256" key="4">
    <source>
        <dbReference type="SAM" id="Coils"/>
    </source>
</evidence>
<proteinExistence type="predicted"/>
<dbReference type="Gene3D" id="1.20.120.530">
    <property type="entry name" value="GntR ligand-binding domain-like"/>
    <property type="match status" value="1"/>
</dbReference>
<keyword evidence="4" id="KW-0175">Coiled coil</keyword>
<keyword evidence="3" id="KW-0804">Transcription</keyword>
<dbReference type="SMART" id="SM00345">
    <property type="entry name" value="HTH_GNTR"/>
    <property type="match status" value="1"/>
</dbReference>
<dbReference type="HOGENOM" id="CLU_017584_5_2_0"/>
<feature type="coiled-coil region" evidence="4">
    <location>
        <begin position="155"/>
        <end position="183"/>
    </location>
</feature>
<dbReference type="PANTHER" id="PTHR43537:SF24">
    <property type="entry name" value="GLUCONATE OPERON TRANSCRIPTIONAL REPRESSOR"/>
    <property type="match status" value="1"/>
</dbReference>
<dbReference type="EMBL" id="CP001739">
    <property type="protein sequence ID" value="ACZ07566.1"/>
    <property type="molecule type" value="Genomic_DNA"/>
</dbReference>
<dbReference type="RefSeq" id="WP_012860162.1">
    <property type="nucleotide sequence ID" value="NC_013517.1"/>
</dbReference>
<dbReference type="InterPro" id="IPR000524">
    <property type="entry name" value="Tscrpt_reg_HTH_GntR"/>
</dbReference>
<dbReference type="Gene3D" id="1.10.10.10">
    <property type="entry name" value="Winged helix-like DNA-binding domain superfamily/Winged helix DNA-binding domain"/>
    <property type="match status" value="1"/>
</dbReference>
<dbReference type="eggNOG" id="COG1802">
    <property type="taxonomic scope" value="Bacteria"/>
</dbReference>
<evidence type="ECO:0000256" key="1">
    <source>
        <dbReference type="ARBA" id="ARBA00023015"/>
    </source>
</evidence>
<dbReference type="GO" id="GO:0003677">
    <property type="term" value="F:DNA binding"/>
    <property type="evidence" value="ECO:0007669"/>
    <property type="project" value="UniProtKB-KW"/>
</dbReference>
<dbReference type="SUPFAM" id="SSF48008">
    <property type="entry name" value="GntR ligand-binding domain-like"/>
    <property type="match status" value="1"/>
</dbReference>
<accession>D1APY8</accession>
<evidence type="ECO:0000313" key="7">
    <source>
        <dbReference type="Proteomes" id="UP000000845"/>
    </source>
</evidence>
<dbReference type="AlphaFoldDB" id="D1APY8"/>
<sequence length="215" mass="25286">MDTNNLKIKAYNYIKNKIISGVYPPNQKIEESEISNELNFSRTPIREAINTLKDEGWITIIPRKGIFVSEISLKDINDIFQVRETIEPIILRLAFENLNTQELDDFEKAFKKYDKSKEINSIVLDEKDNDFHNFILYASKNKFLINMMSNVYEHNQRLRNISKQKLEKRKEAIQEHLEIIKAIKDKDIEKAVENLSLHIIESRNNFLSCIGNLKI</sequence>
<evidence type="ECO:0000313" key="6">
    <source>
        <dbReference type="EMBL" id="ACZ07566.1"/>
    </source>
</evidence>
<keyword evidence="2" id="KW-0238">DNA-binding</keyword>
<reference evidence="6 7" key="2">
    <citation type="journal article" date="2010" name="Stand. Genomic Sci.">
        <title>Complete genome sequence of Sebaldella termitidis type strain (NCTC 11300).</title>
        <authorList>
            <person name="Harmon-Smith M."/>
            <person name="Celia L."/>
            <person name="Chertkov O."/>
            <person name="Lapidus A."/>
            <person name="Copeland A."/>
            <person name="Glavina Del Rio T."/>
            <person name="Nolan M."/>
            <person name="Lucas S."/>
            <person name="Tice H."/>
            <person name="Cheng J.F."/>
            <person name="Han C."/>
            <person name="Detter J.C."/>
            <person name="Bruce D."/>
            <person name="Goodwin L."/>
            <person name="Pitluck S."/>
            <person name="Pati A."/>
            <person name="Liolios K."/>
            <person name="Ivanova N."/>
            <person name="Mavromatis K."/>
            <person name="Mikhailova N."/>
            <person name="Chen A."/>
            <person name="Palaniappan K."/>
            <person name="Land M."/>
            <person name="Hauser L."/>
            <person name="Chang Y.J."/>
            <person name="Jeffries C.D."/>
            <person name="Brettin T."/>
            <person name="Goker M."/>
            <person name="Beck B."/>
            <person name="Bristow J."/>
            <person name="Eisen J.A."/>
            <person name="Markowitz V."/>
            <person name="Hugenholtz P."/>
            <person name="Kyrpides N.C."/>
            <person name="Klenk H.P."/>
            <person name="Chen F."/>
        </authorList>
    </citation>
    <scope>NUCLEOTIDE SEQUENCE [LARGE SCALE GENOMIC DNA]</scope>
    <source>
        <strain evidence="7">ATCC 33386 / NCTC 11300</strain>
    </source>
</reference>
<protein>
    <submittedName>
        <fullName evidence="6">Transcriptional regulator, GntR family</fullName>
    </submittedName>
</protein>
<gene>
    <name evidence="6" type="ordered locus">Sterm_0694</name>
</gene>
<evidence type="ECO:0000256" key="2">
    <source>
        <dbReference type="ARBA" id="ARBA00023125"/>
    </source>
</evidence>
<keyword evidence="7" id="KW-1185">Reference proteome</keyword>
<evidence type="ECO:0000259" key="5">
    <source>
        <dbReference type="PROSITE" id="PS50949"/>
    </source>
</evidence>
<dbReference type="Proteomes" id="UP000000845">
    <property type="component" value="Chromosome"/>
</dbReference>
<dbReference type="SUPFAM" id="SSF46785">
    <property type="entry name" value="Winged helix' DNA-binding domain"/>
    <property type="match status" value="1"/>
</dbReference>
<reference evidence="7" key="1">
    <citation type="submission" date="2009-09" db="EMBL/GenBank/DDBJ databases">
        <title>The complete chromosome of Sebaldella termitidis ATCC 33386.</title>
        <authorList>
            <consortium name="US DOE Joint Genome Institute (JGI-PGF)"/>
            <person name="Lucas S."/>
            <person name="Copeland A."/>
            <person name="Lapidus A."/>
            <person name="Glavina del Rio T."/>
            <person name="Dalin E."/>
            <person name="Tice H."/>
            <person name="Bruce D."/>
            <person name="Goodwin L."/>
            <person name="Pitluck S."/>
            <person name="Kyrpides N."/>
            <person name="Mavromatis K."/>
            <person name="Ivanova N."/>
            <person name="Mikhailova N."/>
            <person name="Sims D."/>
            <person name="Meincke L."/>
            <person name="Brettin T."/>
            <person name="Detter J.C."/>
            <person name="Han C."/>
            <person name="Larimer F."/>
            <person name="Land M."/>
            <person name="Hauser L."/>
            <person name="Markowitz V."/>
            <person name="Cheng J.F."/>
            <person name="Hugenholtz P."/>
            <person name="Woyke T."/>
            <person name="Wu D."/>
            <person name="Eisen J.A."/>
        </authorList>
    </citation>
    <scope>NUCLEOTIDE SEQUENCE [LARGE SCALE GENOMIC DNA]</scope>
    <source>
        <strain evidence="7">ATCC 33386 / NCTC 11300</strain>
    </source>
</reference>
<dbReference type="InterPro" id="IPR036388">
    <property type="entry name" value="WH-like_DNA-bd_sf"/>
</dbReference>
<dbReference type="PANTHER" id="PTHR43537">
    <property type="entry name" value="TRANSCRIPTIONAL REGULATOR, GNTR FAMILY"/>
    <property type="match status" value="1"/>
</dbReference>
<organism evidence="6 7">
    <name type="scientific">Sebaldella termitidis (strain ATCC 33386 / NCTC 11300)</name>
    <dbReference type="NCBI Taxonomy" id="526218"/>
    <lineage>
        <taxon>Bacteria</taxon>
        <taxon>Fusobacteriati</taxon>
        <taxon>Fusobacteriota</taxon>
        <taxon>Fusobacteriia</taxon>
        <taxon>Fusobacteriales</taxon>
        <taxon>Leptotrichiaceae</taxon>
        <taxon>Sebaldella</taxon>
    </lineage>
</organism>
<dbReference type="CDD" id="cd07377">
    <property type="entry name" value="WHTH_GntR"/>
    <property type="match status" value="1"/>
</dbReference>
<dbReference type="InterPro" id="IPR036390">
    <property type="entry name" value="WH_DNA-bd_sf"/>
</dbReference>
<dbReference type="SMART" id="SM00895">
    <property type="entry name" value="FCD"/>
    <property type="match status" value="1"/>
</dbReference>
<dbReference type="InterPro" id="IPR011711">
    <property type="entry name" value="GntR_C"/>
</dbReference>
<dbReference type="PROSITE" id="PS50949">
    <property type="entry name" value="HTH_GNTR"/>
    <property type="match status" value="1"/>
</dbReference>